<proteinExistence type="predicted"/>
<sequence>MSRISSRCQRMGLRTPCRIRRRRGTPKEMIMRKLDSVALEMAIVTMTIVVLAGCGGMSHRGTDTVIGAGVGGVAGAVLTGGSALGTVGGAAVGGVVGNQVGK</sequence>
<keyword evidence="1" id="KW-1133">Transmembrane helix</keyword>
<accession>A0A0H2Y0X1</accession>
<dbReference type="GO" id="GO:0019867">
    <property type="term" value="C:outer membrane"/>
    <property type="evidence" value="ECO:0007669"/>
    <property type="project" value="InterPro"/>
</dbReference>
<evidence type="ECO:0000256" key="1">
    <source>
        <dbReference type="SAM" id="Phobius"/>
    </source>
</evidence>
<dbReference type="HOGENOM" id="CLU_158447_1_1_4"/>
<name>A0A0H2Y0X1_BURO1</name>
<dbReference type="Pfam" id="PF05433">
    <property type="entry name" value="Rick_17kDa_Anti"/>
    <property type="match status" value="1"/>
</dbReference>
<gene>
    <name evidence="3" type="ordered locus">Bcen_5268</name>
</gene>
<feature type="transmembrane region" description="Helical" evidence="1">
    <location>
        <begin position="70"/>
        <end position="96"/>
    </location>
</feature>
<feature type="transmembrane region" description="Helical" evidence="1">
    <location>
        <begin position="37"/>
        <end position="58"/>
    </location>
</feature>
<protein>
    <submittedName>
        <fullName evidence="3">17 kDa surface antigen</fullName>
    </submittedName>
</protein>
<dbReference type="EMBL" id="CP000379">
    <property type="protein sequence ID" value="ABF80142.1"/>
    <property type="molecule type" value="Genomic_DNA"/>
</dbReference>
<reference evidence="3" key="1">
    <citation type="submission" date="2006-05" db="EMBL/GenBank/DDBJ databases">
        <title>Complete sequence of chromosome 2 of Burkholderia cenocepacia AU 1054.</title>
        <authorList>
            <consortium name="US DOE Joint Genome Institute"/>
            <person name="Copeland A."/>
            <person name="Lucas S."/>
            <person name="Lapidus A."/>
            <person name="Barry K."/>
            <person name="Detter J.C."/>
            <person name="Glavina del Rio T."/>
            <person name="Hammon N."/>
            <person name="Israni S."/>
            <person name="Dalin E."/>
            <person name="Tice H."/>
            <person name="Pitluck S."/>
            <person name="Chain P."/>
            <person name="Malfatti S."/>
            <person name="Shin M."/>
            <person name="Vergez L."/>
            <person name="Schmutz J."/>
            <person name="Larimer F."/>
            <person name="Land M."/>
            <person name="Hauser L."/>
            <person name="Kyrpides N."/>
            <person name="Lykidis A."/>
            <person name="LiPuma J.J."/>
            <person name="Konstantinidis K."/>
            <person name="Tiedje J.M."/>
            <person name="Richardson P."/>
        </authorList>
    </citation>
    <scope>NUCLEOTIDE SEQUENCE [LARGE SCALE GENOMIC DNA]</scope>
    <source>
        <strain evidence="3">AU 1054</strain>
    </source>
</reference>
<keyword evidence="1" id="KW-0812">Transmembrane</keyword>
<organism evidence="3">
    <name type="scientific">Burkholderia orbicola (strain AU 1054)</name>
    <dbReference type="NCBI Taxonomy" id="331271"/>
    <lineage>
        <taxon>Bacteria</taxon>
        <taxon>Pseudomonadati</taxon>
        <taxon>Pseudomonadota</taxon>
        <taxon>Betaproteobacteria</taxon>
        <taxon>Burkholderiales</taxon>
        <taxon>Burkholderiaceae</taxon>
        <taxon>Burkholderia</taxon>
        <taxon>Burkholderia cepacia complex</taxon>
        <taxon>Burkholderia orbicola</taxon>
    </lineage>
</organism>
<evidence type="ECO:0000259" key="2">
    <source>
        <dbReference type="Pfam" id="PF05433"/>
    </source>
</evidence>
<dbReference type="InterPro" id="IPR008816">
    <property type="entry name" value="Gly_zipper_2TM_dom"/>
</dbReference>
<keyword evidence="1" id="KW-0472">Membrane</keyword>
<evidence type="ECO:0000313" key="3">
    <source>
        <dbReference type="EMBL" id="ABF80142.1"/>
    </source>
</evidence>
<dbReference type="AlphaFoldDB" id="A0A0H2Y0X1"/>
<feature type="domain" description="Glycine zipper 2TM" evidence="2">
    <location>
        <begin position="63"/>
        <end position="101"/>
    </location>
</feature>